<dbReference type="EMBL" id="LLXS01000074">
    <property type="protein sequence ID" value="KRG37494.1"/>
    <property type="molecule type" value="Genomic_DNA"/>
</dbReference>
<name>A0A0Q9ZX85_9GAMM</name>
<gene>
    <name evidence="1" type="ORF">ARC78_16035</name>
</gene>
<comment type="caution">
    <text evidence="1">The sequence shown here is derived from an EMBL/GenBank/DDBJ whole genome shotgun (WGS) entry which is preliminary data.</text>
</comment>
<proteinExistence type="predicted"/>
<organism evidence="1 2">
    <name type="scientific">Stenotrophomonas pictorum JCM 9942</name>
    <dbReference type="NCBI Taxonomy" id="1236960"/>
    <lineage>
        <taxon>Bacteria</taxon>
        <taxon>Pseudomonadati</taxon>
        <taxon>Pseudomonadota</taxon>
        <taxon>Gammaproteobacteria</taxon>
        <taxon>Lysobacterales</taxon>
        <taxon>Lysobacteraceae</taxon>
        <taxon>Stenotrophomonas</taxon>
    </lineage>
</organism>
<dbReference type="Proteomes" id="UP000050836">
    <property type="component" value="Unassembled WGS sequence"/>
</dbReference>
<dbReference type="OrthoDB" id="6051276at2"/>
<protein>
    <submittedName>
        <fullName evidence="1">Uncharacterized protein</fullName>
    </submittedName>
</protein>
<dbReference type="AlphaFoldDB" id="A0A0Q9ZX85"/>
<keyword evidence="2" id="KW-1185">Reference proteome</keyword>
<accession>A0A0Q9ZX85</accession>
<reference evidence="1 2" key="1">
    <citation type="submission" date="2015-10" db="EMBL/GenBank/DDBJ databases">
        <title>Genome sequencing and analysis of members of genus Stenotrophomonas.</title>
        <authorList>
            <person name="Patil P.P."/>
            <person name="Midha S."/>
            <person name="Patil P.B."/>
        </authorList>
    </citation>
    <scope>NUCLEOTIDE SEQUENCE [LARGE SCALE GENOMIC DNA]</scope>
    <source>
        <strain evidence="1 2">JCM 9942</strain>
    </source>
</reference>
<evidence type="ECO:0000313" key="2">
    <source>
        <dbReference type="Proteomes" id="UP000050836"/>
    </source>
</evidence>
<sequence>MDVDQLDVAYIAIGAKQALDKSGAPYAKVPFQGELGYVQACIDQAELLTRAWRACSEVFPGVWCYEVAEPFGVAFGKHLLAGGGPESAQSILNGVLASAMATTPV</sequence>
<evidence type="ECO:0000313" key="1">
    <source>
        <dbReference type="EMBL" id="KRG37494.1"/>
    </source>
</evidence>
<dbReference type="GeneID" id="78388214"/>
<dbReference type="RefSeq" id="WP_054660644.1">
    <property type="nucleotide sequence ID" value="NZ_BAZI01000459.1"/>
</dbReference>